<proteinExistence type="predicted"/>
<evidence type="ECO:0000313" key="1">
    <source>
        <dbReference type="EMBL" id="KAA1261417.1"/>
    </source>
</evidence>
<dbReference type="AlphaFoldDB" id="A0A5B1CJQ8"/>
<evidence type="ECO:0000313" key="2">
    <source>
        <dbReference type="Proteomes" id="UP000322699"/>
    </source>
</evidence>
<gene>
    <name evidence="1" type="ORF">LF1_39640</name>
</gene>
<name>A0A5B1CJQ8_9BACT</name>
<comment type="caution">
    <text evidence="1">The sequence shown here is derived from an EMBL/GenBank/DDBJ whole genome shotgun (WGS) entry which is preliminary data.</text>
</comment>
<accession>A0A5B1CJQ8</accession>
<protein>
    <submittedName>
        <fullName evidence="1">Uncharacterized protein</fullName>
    </submittedName>
</protein>
<organism evidence="1 2">
    <name type="scientific">Rubripirellula obstinata</name>
    <dbReference type="NCBI Taxonomy" id="406547"/>
    <lineage>
        <taxon>Bacteria</taxon>
        <taxon>Pseudomonadati</taxon>
        <taxon>Planctomycetota</taxon>
        <taxon>Planctomycetia</taxon>
        <taxon>Pirellulales</taxon>
        <taxon>Pirellulaceae</taxon>
        <taxon>Rubripirellula</taxon>
    </lineage>
</organism>
<sequence>MPIEFSRFRSNTSLRSALGIPGALIVMVCLAISSPAFGQDDLFGDPLFDAAPNKNPATENVSETENDVSPLTQQLLMQATLGNRQLAKSVSALSRTNRWPEVDLLLRGVAVGKIPTDVKADMATQIGAREYLRINQQDAVSPEAKAVLASLAKSQVQQTQSPKRIAAAIKGLGSKDSDARLAAARILFAGGNASIGAMADQLTLAKPMTDVDNLLPVYSRFGDGIYQPLDRYALYGDRVRREKALIALGRLDPDAGNLAAFTAVHAPDASSEERSIAASLLQRSYGEVPSPKRVSAALTQDLVQKRDAALLMDRDDQTQTQWALSSGSKERMQTLRWIKTTQLAAAYRDAADAAARLKRFGRVSPENQRSILAADLAYRVMIDPQWGTADQIDALRDSFGFVIDEGLLLQSIAQSIKLGDDAAALGLLRWIAADERLDGTTLLEQSGGRETPLVRLATGAAIPRIRFEAAIAVSEIASLRPGFGDRQSVYAGSSHVAKTLSEMVTLTNQPLAILVETRREVIVSLEGLLSDLGFQITVVPTVSSLLSEIDSGGDVRLVLAKTQLWDRPAIELVDRVRRTPRGRNVAIVLYGEDEVQIAENRWEAPTVLIPQPASTAAMDEVFAVTGRRGRLQELSSLERREFRQLASQWLNL</sequence>
<reference evidence="1 2" key="1">
    <citation type="submission" date="2019-08" db="EMBL/GenBank/DDBJ databases">
        <title>Deep-cultivation of Planctomycetes and their phenomic and genomic characterization uncovers novel biology.</title>
        <authorList>
            <person name="Wiegand S."/>
            <person name="Jogler M."/>
            <person name="Boedeker C."/>
            <person name="Pinto D."/>
            <person name="Vollmers J."/>
            <person name="Rivas-Marin E."/>
            <person name="Kohn T."/>
            <person name="Peeters S.H."/>
            <person name="Heuer A."/>
            <person name="Rast P."/>
            <person name="Oberbeckmann S."/>
            <person name="Bunk B."/>
            <person name="Jeske O."/>
            <person name="Meyerdierks A."/>
            <person name="Storesund J.E."/>
            <person name="Kallscheuer N."/>
            <person name="Luecker S."/>
            <person name="Lage O.M."/>
            <person name="Pohl T."/>
            <person name="Merkel B.J."/>
            <person name="Hornburger P."/>
            <person name="Mueller R.-W."/>
            <person name="Bruemmer F."/>
            <person name="Labrenz M."/>
            <person name="Spormann A.M."/>
            <person name="Op Den Camp H."/>
            <person name="Overmann J."/>
            <person name="Amann R."/>
            <person name="Jetten M.S.M."/>
            <person name="Mascher T."/>
            <person name="Medema M.H."/>
            <person name="Devos D.P."/>
            <person name="Kaster A.-K."/>
            <person name="Ovreas L."/>
            <person name="Rohde M."/>
            <person name="Galperin M.Y."/>
            <person name="Jogler C."/>
        </authorList>
    </citation>
    <scope>NUCLEOTIDE SEQUENCE [LARGE SCALE GENOMIC DNA]</scope>
    <source>
        <strain evidence="1 2">LF1</strain>
    </source>
</reference>
<keyword evidence="2" id="KW-1185">Reference proteome</keyword>
<dbReference type="Proteomes" id="UP000322699">
    <property type="component" value="Unassembled WGS sequence"/>
</dbReference>
<dbReference type="EMBL" id="VRLW01000001">
    <property type="protein sequence ID" value="KAA1261417.1"/>
    <property type="molecule type" value="Genomic_DNA"/>
</dbReference>